<evidence type="ECO:0000259" key="6">
    <source>
        <dbReference type="PROSITE" id="PS51123"/>
    </source>
</evidence>
<dbReference type="InterPro" id="IPR006664">
    <property type="entry name" value="OMP_bac"/>
</dbReference>
<protein>
    <submittedName>
        <fullName evidence="7">OmpA family protein</fullName>
    </submittedName>
</protein>
<gene>
    <name evidence="7" type="ORF">GE300_17280</name>
</gene>
<accession>A0A6L5Z460</accession>
<keyword evidence="3" id="KW-0998">Cell outer membrane</keyword>
<evidence type="ECO:0000313" key="7">
    <source>
        <dbReference type="EMBL" id="MSU91336.1"/>
    </source>
</evidence>
<dbReference type="InterPro" id="IPR050330">
    <property type="entry name" value="Bact_OuterMem_StrucFunc"/>
</dbReference>
<proteinExistence type="predicted"/>
<dbReference type="EMBL" id="WIND01000018">
    <property type="protein sequence ID" value="MSU91336.1"/>
    <property type="molecule type" value="Genomic_DNA"/>
</dbReference>
<dbReference type="InterPro" id="IPR006665">
    <property type="entry name" value="OmpA-like"/>
</dbReference>
<dbReference type="Gene3D" id="3.30.1330.60">
    <property type="entry name" value="OmpA-like domain"/>
    <property type="match status" value="1"/>
</dbReference>
<evidence type="ECO:0000256" key="5">
    <source>
        <dbReference type="SAM" id="SignalP"/>
    </source>
</evidence>
<dbReference type="CDD" id="cd07185">
    <property type="entry name" value="OmpA_C-like"/>
    <property type="match status" value="1"/>
</dbReference>
<comment type="subcellular location">
    <subcellularLocation>
        <location evidence="1">Cell outer membrane</location>
    </subcellularLocation>
</comment>
<name>A0A6L5Z460_9RHOB</name>
<evidence type="ECO:0000256" key="3">
    <source>
        <dbReference type="ARBA" id="ARBA00023237"/>
    </source>
</evidence>
<dbReference type="PRINTS" id="PR01023">
    <property type="entry name" value="NAFLGMOTY"/>
</dbReference>
<dbReference type="Proteomes" id="UP000474957">
    <property type="component" value="Unassembled WGS sequence"/>
</dbReference>
<sequence>MTTLRLPAALTATALGLAACTNPDGTTNNTNSGVLVGAGLGALAGGLIGDDAKSAVIGGIAGAAVGGGVGALLDRQQKELQRDLAGSGARIINTGSQLIVSLPEAITFDVDSTVVKPNSVSNIAAIARNLQSYPNSTVQVIGHTDSTGSAAYNRNLSVRRASAVSNVLFANGVSRNRVRIIGQGETQPIASNGTAAGRQQNRRVEIVITPTG</sequence>
<dbReference type="PANTHER" id="PTHR30329:SF21">
    <property type="entry name" value="LIPOPROTEIN YIAD-RELATED"/>
    <property type="match status" value="1"/>
</dbReference>
<comment type="caution">
    <text evidence="7">The sequence shown here is derived from an EMBL/GenBank/DDBJ whole genome shotgun (WGS) entry which is preliminary data.</text>
</comment>
<evidence type="ECO:0000256" key="2">
    <source>
        <dbReference type="ARBA" id="ARBA00023136"/>
    </source>
</evidence>
<organism evidence="7 8">
    <name type="scientific">Halovulum marinum</name>
    <dbReference type="NCBI Taxonomy" id="2662447"/>
    <lineage>
        <taxon>Bacteria</taxon>
        <taxon>Pseudomonadati</taxon>
        <taxon>Pseudomonadota</taxon>
        <taxon>Alphaproteobacteria</taxon>
        <taxon>Rhodobacterales</taxon>
        <taxon>Paracoccaceae</taxon>
        <taxon>Halovulum</taxon>
    </lineage>
</organism>
<evidence type="ECO:0000313" key="8">
    <source>
        <dbReference type="Proteomes" id="UP000474957"/>
    </source>
</evidence>
<evidence type="ECO:0000256" key="4">
    <source>
        <dbReference type="PROSITE-ProRule" id="PRU00473"/>
    </source>
</evidence>
<dbReference type="SUPFAM" id="SSF103088">
    <property type="entry name" value="OmpA-like"/>
    <property type="match status" value="1"/>
</dbReference>
<keyword evidence="2 4" id="KW-0472">Membrane</keyword>
<keyword evidence="5" id="KW-0732">Signal</keyword>
<dbReference type="PRINTS" id="PR01021">
    <property type="entry name" value="OMPADOMAIN"/>
</dbReference>
<dbReference type="PROSITE" id="PS51123">
    <property type="entry name" value="OMPA_2"/>
    <property type="match status" value="1"/>
</dbReference>
<dbReference type="PROSITE" id="PS51257">
    <property type="entry name" value="PROKAR_LIPOPROTEIN"/>
    <property type="match status" value="1"/>
</dbReference>
<dbReference type="AlphaFoldDB" id="A0A6L5Z460"/>
<feature type="chain" id="PRO_5027120477" evidence="5">
    <location>
        <begin position="19"/>
        <end position="212"/>
    </location>
</feature>
<dbReference type="GO" id="GO:0009279">
    <property type="term" value="C:cell outer membrane"/>
    <property type="evidence" value="ECO:0007669"/>
    <property type="project" value="UniProtKB-SubCell"/>
</dbReference>
<dbReference type="PANTHER" id="PTHR30329">
    <property type="entry name" value="STATOR ELEMENT OF FLAGELLAR MOTOR COMPLEX"/>
    <property type="match status" value="1"/>
</dbReference>
<dbReference type="RefSeq" id="WP_154448395.1">
    <property type="nucleotide sequence ID" value="NZ_WIND01000018.1"/>
</dbReference>
<keyword evidence="8" id="KW-1185">Reference proteome</keyword>
<dbReference type="Pfam" id="PF00691">
    <property type="entry name" value="OmpA"/>
    <property type="match status" value="1"/>
</dbReference>
<feature type="domain" description="OmpA-like" evidence="6">
    <location>
        <begin position="95"/>
        <end position="212"/>
    </location>
</feature>
<reference evidence="7 8" key="1">
    <citation type="submission" date="2019-10" db="EMBL/GenBank/DDBJ databases">
        <title>Cognatihalovulum marinum gen. nov. sp. nov., a new member of the family Rhodobacteraceae isolated from deep seawater of the Northwest Indian Ocean.</title>
        <authorList>
            <person name="Ruan C."/>
            <person name="Wang J."/>
            <person name="Zheng X."/>
            <person name="Song L."/>
            <person name="Zhu Y."/>
            <person name="Huang Y."/>
            <person name="Lu Z."/>
            <person name="Du W."/>
            <person name="Huang L."/>
            <person name="Dai X."/>
        </authorList>
    </citation>
    <scope>NUCLEOTIDE SEQUENCE [LARGE SCALE GENOMIC DNA]</scope>
    <source>
        <strain evidence="7 8">2CG4</strain>
    </source>
</reference>
<feature type="signal peptide" evidence="5">
    <location>
        <begin position="1"/>
        <end position="18"/>
    </location>
</feature>
<evidence type="ECO:0000256" key="1">
    <source>
        <dbReference type="ARBA" id="ARBA00004442"/>
    </source>
</evidence>
<dbReference type="InterPro" id="IPR036737">
    <property type="entry name" value="OmpA-like_sf"/>
</dbReference>